<dbReference type="Pfam" id="PF00561">
    <property type="entry name" value="Abhydrolase_1"/>
    <property type="match status" value="1"/>
</dbReference>
<keyword evidence="4" id="KW-1185">Reference proteome</keyword>
<keyword evidence="1 3" id="KW-0378">Hydrolase</keyword>
<dbReference type="PRINTS" id="PR00412">
    <property type="entry name" value="EPOXHYDRLASE"/>
</dbReference>
<dbReference type="InterPro" id="IPR000073">
    <property type="entry name" value="AB_hydrolase_1"/>
</dbReference>
<proteinExistence type="predicted"/>
<dbReference type="RefSeq" id="WP_119930250.1">
    <property type="nucleotide sequence ID" value="NZ_QZEY01000017.1"/>
</dbReference>
<evidence type="ECO:0000256" key="1">
    <source>
        <dbReference type="ARBA" id="ARBA00022801"/>
    </source>
</evidence>
<dbReference type="SUPFAM" id="SSF53474">
    <property type="entry name" value="alpha/beta-Hydrolases"/>
    <property type="match status" value="1"/>
</dbReference>
<name>A0A3A4A606_9ACTN</name>
<comment type="caution">
    <text evidence="3">The sequence shown here is derived from an EMBL/GenBank/DDBJ whole genome shotgun (WGS) entry which is preliminary data.</text>
</comment>
<accession>A0A3A4A606</accession>
<dbReference type="GO" id="GO:0016787">
    <property type="term" value="F:hydrolase activity"/>
    <property type="evidence" value="ECO:0007669"/>
    <property type="project" value="UniProtKB-KW"/>
</dbReference>
<dbReference type="InterPro" id="IPR000639">
    <property type="entry name" value="Epox_hydrolase-like"/>
</dbReference>
<protein>
    <submittedName>
        <fullName evidence="3">Alpha/beta hydrolase</fullName>
    </submittedName>
</protein>
<dbReference type="AlphaFoldDB" id="A0A3A4A606"/>
<dbReference type="PANTHER" id="PTHR43329">
    <property type="entry name" value="EPOXIDE HYDROLASE"/>
    <property type="match status" value="1"/>
</dbReference>
<evidence type="ECO:0000313" key="3">
    <source>
        <dbReference type="EMBL" id="RJL23995.1"/>
    </source>
</evidence>
<evidence type="ECO:0000313" key="4">
    <source>
        <dbReference type="Proteomes" id="UP000265768"/>
    </source>
</evidence>
<dbReference type="InterPro" id="IPR029058">
    <property type="entry name" value="AB_hydrolase_fold"/>
</dbReference>
<dbReference type="OrthoDB" id="9812774at2"/>
<sequence length="291" mass="31672">MPSTISGFDEHTVRVDGLDLHVASGGEGPPLLLLHGFPQTHLTWRHVAPALADRFRVICPDLPGYGASAKPEGGHEQYAKRVTAAAMVALMRQLGHERFSLVGHDRGALVAFRAALDHPDAIDHLGVIDVIPTVDMWESLAGVGGVFGFHLYFLAQLNDLPERMIGADPDTFFGHFLDAWAEAGTFDDEVREAYLAATRDPETIHAICQDYRASAFADAAHDSEDRQAGRRIKAPTLAIWQDPGDMVPPFDPSAVWHDWAPDVRTLMLPGGHFLPETQPAAVAAAIRNLIS</sequence>
<dbReference type="Gene3D" id="3.40.50.1820">
    <property type="entry name" value="alpha/beta hydrolase"/>
    <property type="match status" value="1"/>
</dbReference>
<feature type="domain" description="AB hydrolase-1" evidence="2">
    <location>
        <begin position="29"/>
        <end position="276"/>
    </location>
</feature>
<reference evidence="3 4" key="1">
    <citation type="submission" date="2018-09" db="EMBL/GenBank/DDBJ databases">
        <title>YIM 75507 draft genome.</title>
        <authorList>
            <person name="Tang S."/>
            <person name="Feng Y."/>
        </authorList>
    </citation>
    <scope>NUCLEOTIDE SEQUENCE [LARGE SCALE GENOMIC DNA]</scope>
    <source>
        <strain evidence="3 4">YIM 75507</strain>
    </source>
</reference>
<evidence type="ECO:0000259" key="2">
    <source>
        <dbReference type="Pfam" id="PF00561"/>
    </source>
</evidence>
<dbReference type="Proteomes" id="UP000265768">
    <property type="component" value="Unassembled WGS sequence"/>
</dbReference>
<organism evidence="3 4">
    <name type="scientific">Bailinhaonella thermotolerans</name>
    <dbReference type="NCBI Taxonomy" id="1070861"/>
    <lineage>
        <taxon>Bacteria</taxon>
        <taxon>Bacillati</taxon>
        <taxon>Actinomycetota</taxon>
        <taxon>Actinomycetes</taxon>
        <taxon>Streptosporangiales</taxon>
        <taxon>Streptosporangiaceae</taxon>
        <taxon>Bailinhaonella</taxon>
    </lineage>
</organism>
<dbReference type="EMBL" id="QZEY01000017">
    <property type="protein sequence ID" value="RJL23995.1"/>
    <property type="molecule type" value="Genomic_DNA"/>
</dbReference>
<dbReference type="PRINTS" id="PR00111">
    <property type="entry name" value="ABHYDROLASE"/>
</dbReference>
<gene>
    <name evidence="3" type="ORF">D5H75_31685</name>
</gene>